<evidence type="ECO:0000313" key="2">
    <source>
        <dbReference type="Proteomes" id="UP001345963"/>
    </source>
</evidence>
<keyword evidence="2" id="KW-1185">Reference proteome</keyword>
<reference evidence="1 2" key="1">
    <citation type="submission" date="2021-07" db="EMBL/GenBank/DDBJ databases">
        <authorList>
            <person name="Palmer J.M."/>
        </authorList>
    </citation>
    <scope>NUCLEOTIDE SEQUENCE [LARGE SCALE GENOMIC DNA]</scope>
    <source>
        <strain evidence="1 2">AT_MEX2019</strain>
        <tissue evidence="1">Muscle</tissue>
    </source>
</reference>
<protein>
    <submittedName>
        <fullName evidence="1">Uncharacterized protein</fullName>
    </submittedName>
</protein>
<comment type="caution">
    <text evidence="1">The sequence shown here is derived from an EMBL/GenBank/DDBJ whole genome shotgun (WGS) entry which is preliminary data.</text>
</comment>
<accession>A0ABU7BRR4</accession>
<dbReference type="EMBL" id="JAHUTI010062104">
    <property type="protein sequence ID" value="MED6252661.1"/>
    <property type="molecule type" value="Genomic_DNA"/>
</dbReference>
<sequence>MSTLRLESLRTSAGCNRYRETGRVTERRRSGRPLDTSQTDDWIIVNRALQNRMMNAPKLQAHLREVKGTQLRPLETVYISLVCVVDDLQGYLTMPPRTGIIVLLVPGSLYAGEGPMVSYVAVVWLDQCTDGDSRVGW</sequence>
<gene>
    <name evidence="1" type="ORF">ATANTOWER_014910</name>
</gene>
<name>A0ABU7BRR4_9TELE</name>
<dbReference type="Proteomes" id="UP001345963">
    <property type="component" value="Unassembled WGS sequence"/>
</dbReference>
<evidence type="ECO:0000313" key="1">
    <source>
        <dbReference type="EMBL" id="MED6252661.1"/>
    </source>
</evidence>
<organism evidence="1 2">
    <name type="scientific">Ataeniobius toweri</name>
    <dbReference type="NCBI Taxonomy" id="208326"/>
    <lineage>
        <taxon>Eukaryota</taxon>
        <taxon>Metazoa</taxon>
        <taxon>Chordata</taxon>
        <taxon>Craniata</taxon>
        <taxon>Vertebrata</taxon>
        <taxon>Euteleostomi</taxon>
        <taxon>Actinopterygii</taxon>
        <taxon>Neopterygii</taxon>
        <taxon>Teleostei</taxon>
        <taxon>Neoteleostei</taxon>
        <taxon>Acanthomorphata</taxon>
        <taxon>Ovalentaria</taxon>
        <taxon>Atherinomorphae</taxon>
        <taxon>Cyprinodontiformes</taxon>
        <taxon>Goodeidae</taxon>
        <taxon>Ataeniobius</taxon>
    </lineage>
</organism>
<proteinExistence type="predicted"/>